<dbReference type="Proteomes" id="UP001551695">
    <property type="component" value="Unassembled WGS sequence"/>
</dbReference>
<dbReference type="InterPro" id="IPR052036">
    <property type="entry name" value="Hydrolase/PRTase-associated"/>
</dbReference>
<dbReference type="Gene3D" id="1.20.1440.30">
    <property type="entry name" value="Biosynthetic Protein domain"/>
    <property type="match status" value="1"/>
</dbReference>
<accession>A0ABV3G0S2</accession>
<dbReference type="InterPro" id="IPR007815">
    <property type="entry name" value="Emycin_Estase"/>
</dbReference>
<organism evidence="1 2">
    <name type="scientific">Nocardia aurea</name>
    <dbReference type="NCBI Taxonomy" id="2144174"/>
    <lineage>
        <taxon>Bacteria</taxon>
        <taxon>Bacillati</taxon>
        <taxon>Actinomycetota</taxon>
        <taxon>Actinomycetes</taxon>
        <taxon>Mycobacteriales</taxon>
        <taxon>Nocardiaceae</taxon>
        <taxon>Nocardia</taxon>
    </lineage>
</organism>
<protein>
    <submittedName>
        <fullName evidence="1">Erythromycin esterase family protein</fullName>
    </submittedName>
</protein>
<proteinExistence type="predicted"/>
<reference evidence="1 2" key="1">
    <citation type="submission" date="2024-06" db="EMBL/GenBank/DDBJ databases">
        <title>The Natural Products Discovery Center: Release of the First 8490 Sequenced Strains for Exploring Actinobacteria Biosynthetic Diversity.</title>
        <authorList>
            <person name="Kalkreuter E."/>
            <person name="Kautsar S.A."/>
            <person name="Yang D."/>
            <person name="Bader C.D."/>
            <person name="Teijaro C.N."/>
            <person name="Fluegel L."/>
            <person name="Davis C.M."/>
            <person name="Simpson J.R."/>
            <person name="Lauterbach L."/>
            <person name="Steele A.D."/>
            <person name="Gui C."/>
            <person name="Meng S."/>
            <person name="Li G."/>
            <person name="Viehrig K."/>
            <person name="Ye F."/>
            <person name="Su P."/>
            <person name="Kiefer A.F."/>
            <person name="Nichols A."/>
            <person name="Cepeda A.J."/>
            <person name="Yan W."/>
            <person name="Fan B."/>
            <person name="Jiang Y."/>
            <person name="Adhikari A."/>
            <person name="Zheng C.-J."/>
            <person name="Schuster L."/>
            <person name="Cowan T.M."/>
            <person name="Smanski M.J."/>
            <person name="Chevrette M.G."/>
            <person name="De Carvalho L.P.S."/>
            <person name="Shen B."/>
        </authorList>
    </citation>
    <scope>NUCLEOTIDE SEQUENCE [LARGE SCALE GENOMIC DNA]</scope>
    <source>
        <strain evidence="1 2">NPDC050403</strain>
    </source>
</reference>
<dbReference type="Gene3D" id="3.30.1870.10">
    <property type="entry name" value="EreA-like, domain 2"/>
    <property type="match status" value="1"/>
</dbReference>
<dbReference type="Pfam" id="PF05139">
    <property type="entry name" value="Erythro_esteras"/>
    <property type="match status" value="1"/>
</dbReference>
<dbReference type="CDD" id="cd14728">
    <property type="entry name" value="Ere-like"/>
    <property type="match status" value="1"/>
</dbReference>
<dbReference type="PANTHER" id="PTHR31299">
    <property type="entry name" value="ESTERASE, PUTATIVE (AFU_ORTHOLOGUE AFUA_1G05850)-RELATED"/>
    <property type="match status" value="1"/>
</dbReference>
<sequence>MTALSAPETTAAVRHWLRANASAIIATEADHTGPDLDPLIDRLASATVVGLGESTRFSRQTYGVRERILRALVLRHGFRALAIQDSARSGDRFDAYVRGGTGAPEDVLAQAWRPLRTSETIATMAWLRAYNIEHPHDPVSIFGVRPPDAESADYDAVLDHLRVAAPELVPAVEAHLTPIRTAHRMDEHVQRHRGVHPGRPFAEHARDAYAVLDGLPASPARDAALDHARVIVEFHENSVAGRGGFAGDELRSARRILERAAASRIVYWDGIAHISAIPVGVGRTDPDAFISTGSHLRARLDAGYVAVALGFHHGDLGTGRAPDPAPDLLDAELGHVDLDAYFVDPHAEAPDAVARRWREPAAMRVISGIYDESKDSEANMTVDALLDAFDVLVHIRETSPVEWLPE</sequence>
<gene>
    <name evidence="1" type="ORF">AB0I48_27290</name>
</gene>
<evidence type="ECO:0000313" key="2">
    <source>
        <dbReference type="Proteomes" id="UP001551695"/>
    </source>
</evidence>
<dbReference type="Gene3D" id="3.40.1660.10">
    <property type="entry name" value="EreA-like (biosynthetic domain)"/>
    <property type="match status" value="1"/>
</dbReference>
<dbReference type="PANTHER" id="PTHR31299:SF0">
    <property type="entry name" value="ESTERASE, PUTATIVE (AFU_ORTHOLOGUE AFUA_1G05850)-RELATED"/>
    <property type="match status" value="1"/>
</dbReference>
<name>A0ABV3G0S2_9NOCA</name>
<dbReference type="RefSeq" id="WP_357787552.1">
    <property type="nucleotide sequence ID" value="NZ_JBFAKC010000014.1"/>
</dbReference>
<comment type="caution">
    <text evidence="1">The sequence shown here is derived from an EMBL/GenBank/DDBJ whole genome shotgun (WGS) entry which is preliminary data.</text>
</comment>
<keyword evidence="2" id="KW-1185">Reference proteome</keyword>
<dbReference type="EMBL" id="JBFAKC010000014">
    <property type="protein sequence ID" value="MEV0711276.1"/>
    <property type="molecule type" value="Genomic_DNA"/>
</dbReference>
<evidence type="ECO:0000313" key="1">
    <source>
        <dbReference type="EMBL" id="MEV0711276.1"/>
    </source>
</evidence>
<dbReference type="SUPFAM" id="SSF159501">
    <property type="entry name" value="EreA/ChaN-like"/>
    <property type="match status" value="1"/>
</dbReference>